<organism evidence="1 2">
    <name type="scientific">Acidisarcina polymorpha</name>
    <dbReference type="NCBI Taxonomy" id="2211140"/>
    <lineage>
        <taxon>Bacteria</taxon>
        <taxon>Pseudomonadati</taxon>
        <taxon>Acidobacteriota</taxon>
        <taxon>Terriglobia</taxon>
        <taxon>Terriglobales</taxon>
        <taxon>Acidobacteriaceae</taxon>
        <taxon>Acidisarcina</taxon>
    </lineage>
</organism>
<dbReference type="AlphaFoldDB" id="A0A2Z5G0V0"/>
<dbReference type="EMBL" id="CP030840">
    <property type="protein sequence ID" value="AXC12781.1"/>
    <property type="molecule type" value="Genomic_DNA"/>
</dbReference>
<gene>
    <name evidence="1" type="ORF">ACPOL_3496</name>
</gene>
<sequence length="47" mass="5122">MGRSSMKTPQSGTTAKAIQVTISPINTQIDESDRCCTALINLRLLTR</sequence>
<dbReference type="Proteomes" id="UP000253606">
    <property type="component" value="Chromosome"/>
</dbReference>
<name>A0A2Z5G0V0_9BACT</name>
<reference evidence="1 2" key="1">
    <citation type="journal article" date="2018" name="Front. Microbiol.">
        <title>Hydrolytic Capabilities as a Key to Environmental Success: Chitinolytic and Cellulolytic Acidobacteria From Acidic Sub-arctic Soils and Boreal Peatlands.</title>
        <authorList>
            <person name="Belova S.E."/>
            <person name="Ravin N.V."/>
            <person name="Pankratov T.A."/>
            <person name="Rakitin A.L."/>
            <person name="Ivanova A.A."/>
            <person name="Beletsky A.V."/>
            <person name="Mardanov A.V."/>
            <person name="Sinninghe Damste J.S."/>
            <person name="Dedysh S.N."/>
        </authorList>
    </citation>
    <scope>NUCLEOTIDE SEQUENCE [LARGE SCALE GENOMIC DNA]</scope>
    <source>
        <strain evidence="1 2">SBC82</strain>
    </source>
</reference>
<proteinExistence type="predicted"/>
<protein>
    <submittedName>
        <fullName evidence="1">Uncharacterized protein</fullName>
    </submittedName>
</protein>
<keyword evidence="2" id="KW-1185">Reference proteome</keyword>
<accession>A0A2Z5G0V0</accession>
<evidence type="ECO:0000313" key="2">
    <source>
        <dbReference type="Proteomes" id="UP000253606"/>
    </source>
</evidence>
<evidence type="ECO:0000313" key="1">
    <source>
        <dbReference type="EMBL" id="AXC12781.1"/>
    </source>
</evidence>
<dbReference type="KEGG" id="abas:ACPOL_3496"/>